<evidence type="ECO:0000313" key="1">
    <source>
        <dbReference type="EMBL" id="CEG44505.1"/>
    </source>
</evidence>
<dbReference type="GeneID" id="59053003"/>
<dbReference type="Proteomes" id="UP000054928">
    <property type="component" value="Unassembled WGS sequence"/>
</dbReference>
<proteinExistence type="predicted"/>
<dbReference type="AlphaFoldDB" id="A0A0P1ASH7"/>
<name>A0A0P1ASH7_PLAHL</name>
<accession>A0A0P1ASH7</accession>
<dbReference type="EMBL" id="CCYD01001204">
    <property type="protein sequence ID" value="CEG44505.1"/>
    <property type="molecule type" value="Genomic_DNA"/>
</dbReference>
<reference evidence="2" key="1">
    <citation type="submission" date="2014-09" db="EMBL/GenBank/DDBJ databases">
        <authorList>
            <person name="Sharma Rahul"/>
            <person name="Thines Marco"/>
        </authorList>
    </citation>
    <scope>NUCLEOTIDE SEQUENCE [LARGE SCALE GENOMIC DNA]</scope>
</reference>
<protein>
    <submittedName>
        <fullName evidence="1">Uncharacterized protein</fullName>
    </submittedName>
</protein>
<evidence type="ECO:0000313" key="2">
    <source>
        <dbReference type="Proteomes" id="UP000054928"/>
    </source>
</evidence>
<sequence length="67" mass="7862">MRGMMYPNCFGSDGFLRKHRIAMDSANCVLRYQAFHSEFRVHFSENAGNMVRKPLEVKDRSHVDLTR</sequence>
<keyword evidence="2" id="KW-1185">Reference proteome</keyword>
<organism evidence="1 2">
    <name type="scientific">Plasmopara halstedii</name>
    <name type="common">Downy mildew of sunflower</name>
    <dbReference type="NCBI Taxonomy" id="4781"/>
    <lineage>
        <taxon>Eukaryota</taxon>
        <taxon>Sar</taxon>
        <taxon>Stramenopiles</taxon>
        <taxon>Oomycota</taxon>
        <taxon>Peronosporomycetes</taxon>
        <taxon>Peronosporales</taxon>
        <taxon>Peronosporaceae</taxon>
        <taxon>Plasmopara</taxon>
    </lineage>
</organism>
<dbReference type="RefSeq" id="XP_036263294.1">
    <property type="nucleotide sequence ID" value="XM_036407606.1"/>
</dbReference>